<evidence type="ECO:0000313" key="2">
    <source>
        <dbReference type="EMBL" id="KIM23224.1"/>
    </source>
</evidence>
<evidence type="ECO:0000259" key="1">
    <source>
        <dbReference type="Pfam" id="PF17667"/>
    </source>
</evidence>
<dbReference type="EMBL" id="KN824340">
    <property type="protein sequence ID" value="KIM23224.1"/>
    <property type="molecule type" value="Genomic_DNA"/>
</dbReference>
<dbReference type="AlphaFoldDB" id="A0A0C3AT79"/>
<gene>
    <name evidence="2" type="ORF">M408DRAFT_321211</name>
</gene>
<reference evidence="3" key="2">
    <citation type="submission" date="2015-01" db="EMBL/GenBank/DDBJ databases">
        <title>Evolutionary Origins and Diversification of the Mycorrhizal Mutualists.</title>
        <authorList>
            <consortium name="DOE Joint Genome Institute"/>
            <consortium name="Mycorrhizal Genomics Consortium"/>
            <person name="Kohler A."/>
            <person name="Kuo A."/>
            <person name="Nagy L.G."/>
            <person name="Floudas D."/>
            <person name="Copeland A."/>
            <person name="Barry K.W."/>
            <person name="Cichocki N."/>
            <person name="Veneault-Fourrey C."/>
            <person name="LaButti K."/>
            <person name="Lindquist E.A."/>
            <person name="Lipzen A."/>
            <person name="Lundell T."/>
            <person name="Morin E."/>
            <person name="Murat C."/>
            <person name="Riley R."/>
            <person name="Ohm R."/>
            <person name="Sun H."/>
            <person name="Tunlid A."/>
            <person name="Henrissat B."/>
            <person name="Grigoriev I.V."/>
            <person name="Hibbett D.S."/>
            <person name="Martin F."/>
        </authorList>
    </citation>
    <scope>NUCLEOTIDE SEQUENCE [LARGE SCALE GENOMIC DNA]</scope>
    <source>
        <strain evidence="3">MAFF 305830</strain>
    </source>
</reference>
<reference evidence="2 3" key="1">
    <citation type="submission" date="2014-04" db="EMBL/GenBank/DDBJ databases">
        <authorList>
            <consortium name="DOE Joint Genome Institute"/>
            <person name="Kuo A."/>
            <person name="Zuccaro A."/>
            <person name="Kohler A."/>
            <person name="Nagy L.G."/>
            <person name="Floudas D."/>
            <person name="Copeland A."/>
            <person name="Barry K.W."/>
            <person name="Cichocki N."/>
            <person name="Veneault-Fourrey C."/>
            <person name="LaButti K."/>
            <person name="Lindquist E.A."/>
            <person name="Lipzen A."/>
            <person name="Lundell T."/>
            <person name="Morin E."/>
            <person name="Murat C."/>
            <person name="Sun H."/>
            <person name="Tunlid A."/>
            <person name="Henrissat B."/>
            <person name="Grigoriev I.V."/>
            <person name="Hibbett D.S."/>
            <person name="Martin F."/>
            <person name="Nordberg H.P."/>
            <person name="Cantor M.N."/>
            <person name="Hua S.X."/>
        </authorList>
    </citation>
    <scope>NUCLEOTIDE SEQUENCE [LARGE SCALE GENOMIC DNA]</scope>
    <source>
        <strain evidence="2 3">MAFF 305830</strain>
    </source>
</reference>
<sequence>MALFTNCWFTQCTGPFFVHHLDQFSIGHEAVYANGILPRDISIGNLFISRSDQYDPDATWGFLADLDVAKVYDEARLAKLVGEEQAKRIVKSTTGSITVWIHHPRLSFPYHGATQGIAQFMSLSVLDEHARAFSQHEMQDEPTVEEPPSLIPLDPEVDEQPSLPADSPLHDLESFVWVLLYALCIKEMNSKPSVSERGAYCARYFMDIFGTLSFRETLERHTFIMSRITRNGRSDKAWKRECISDSNAMLVLQNLMQVAKTKALDYEKFKEILFHYIGQLEPTNTVPPTL</sequence>
<dbReference type="Pfam" id="PF17667">
    <property type="entry name" value="Pkinase_fungal"/>
    <property type="match status" value="1"/>
</dbReference>
<dbReference type="HOGENOM" id="CLU_960312_0_0_1"/>
<protein>
    <recommendedName>
        <fullName evidence="1">Fungal-type protein kinase domain-containing protein</fullName>
    </recommendedName>
</protein>
<dbReference type="OrthoDB" id="3270165at2759"/>
<proteinExistence type="predicted"/>
<dbReference type="InterPro" id="IPR040976">
    <property type="entry name" value="Pkinase_fungal"/>
</dbReference>
<organism evidence="2 3">
    <name type="scientific">Serendipita vermifera MAFF 305830</name>
    <dbReference type="NCBI Taxonomy" id="933852"/>
    <lineage>
        <taxon>Eukaryota</taxon>
        <taxon>Fungi</taxon>
        <taxon>Dikarya</taxon>
        <taxon>Basidiomycota</taxon>
        <taxon>Agaricomycotina</taxon>
        <taxon>Agaricomycetes</taxon>
        <taxon>Sebacinales</taxon>
        <taxon>Serendipitaceae</taxon>
        <taxon>Serendipita</taxon>
    </lineage>
</organism>
<dbReference type="Proteomes" id="UP000054097">
    <property type="component" value="Unassembled WGS sequence"/>
</dbReference>
<accession>A0A0C3AT79</accession>
<evidence type="ECO:0000313" key="3">
    <source>
        <dbReference type="Proteomes" id="UP000054097"/>
    </source>
</evidence>
<name>A0A0C3AT79_SERVB</name>
<keyword evidence="3" id="KW-1185">Reference proteome</keyword>
<feature type="domain" description="Fungal-type protein kinase" evidence="1">
    <location>
        <begin position="26"/>
        <end position="181"/>
    </location>
</feature>